<organism evidence="1 2">
    <name type="scientific">Ferruginivarius sediminum</name>
    <dbReference type="NCBI Taxonomy" id="2661937"/>
    <lineage>
        <taxon>Bacteria</taxon>
        <taxon>Pseudomonadati</taxon>
        <taxon>Pseudomonadota</taxon>
        <taxon>Alphaproteobacteria</taxon>
        <taxon>Rhodospirillales</taxon>
        <taxon>Rhodospirillaceae</taxon>
        <taxon>Ferruginivarius</taxon>
    </lineage>
</organism>
<evidence type="ECO:0008006" key="3">
    <source>
        <dbReference type="Google" id="ProtNLM"/>
    </source>
</evidence>
<name>A0A369TG82_9PROT</name>
<protein>
    <recommendedName>
        <fullName evidence="3">Phage tail tape measure protein</fullName>
    </recommendedName>
</protein>
<comment type="caution">
    <text evidence="1">The sequence shown here is derived from an EMBL/GenBank/DDBJ whole genome shotgun (WGS) entry which is preliminary data.</text>
</comment>
<dbReference type="EMBL" id="QPMH01000001">
    <property type="protein sequence ID" value="RDD63822.1"/>
    <property type="molecule type" value="Genomic_DNA"/>
</dbReference>
<reference evidence="1 2" key="1">
    <citation type="submission" date="2018-07" db="EMBL/GenBank/DDBJ databases">
        <title>Venubactetium sediminum gen. nov., sp. nov., isolated from a marine solar saltern.</title>
        <authorList>
            <person name="Wang S."/>
        </authorList>
    </citation>
    <scope>NUCLEOTIDE SEQUENCE [LARGE SCALE GENOMIC DNA]</scope>
    <source>
        <strain evidence="1 2">WD2A32</strain>
    </source>
</reference>
<keyword evidence="2" id="KW-1185">Reference proteome</keyword>
<accession>A0A369TG82</accession>
<sequence>MATRRTQLDIRTKGGDATKRDLRGIGDSGKRAFDRIRKSSEPVNRGLQILSRTSQSLQRRFRELAGPRGLAALTAAGTGFGLMAQRALATAESISDVSDRTGVGIERLQELRFASDQNGVSFDNLDAGLRRFRRRLDLARDGTGAAADTLEKMGVSLEQDTGAALDEVIRKLGEMARQEDITGEASQLFGEDAGPAMAVLIRQGERGIDRYAERLRELGGIMSDDMVRSAAEASAELRTLRRVTGTAFQSGLIEGFVGEFDTFADAVGSQEFQQGVRSFGQMLGETASFVTRHGDDVIRVMGAIAGARLGGGAGSMIGGAFGRPGVGRFLGGAVSGAGGTLDPEAV</sequence>
<evidence type="ECO:0000313" key="2">
    <source>
        <dbReference type="Proteomes" id="UP000253941"/>
    </source>
</evidence>
<proteinExistence type="predicted"/>
<dbReference type="Proteomes" id="UP000253941">
    <property type="component" value="Unassembled WGS sequence"/>
</dbReference>
<dbReference type="RefSeq" id="WP_114580335.1">
    <property type="nucleotide sequence ID" value="NZ_QPMH01000001.1"/>
</dbReference>
<dbReference type="AlphaFoldDB" id="A0A369TG82"/>
<gene>
    <name evidence="1" type="ORF">DRB17_01250</name>
</gene>
<evidence type="ECO:0000313" key="1">
    <source>
        <dbReference type="EMBL" id="RDD63822.1"/>
    </source>
</evidence>